<evidence type="ECO:0000256" key="4">
    <source>
        <dbReference type="PROSITE-ProRule" id="PRU00473"/>
    </source>
</evidence>
<feature type="compositionally biased region" description="Basic and acidic residues" evidence="5">
    <location>
        <begin position="170"/>
        <end position="180"/>
    </location>
</feature>
<dbReference type="PRINTS" id="PR01021">
    <property type="entry name" value="OMPADOMAIN"/>
</dbReference>
<proteinExistence type="predicted"/>
<keyword evidence="2 4" id="KW-0472">Membrane</keyword>
<dbReference type="OrthoDB" id="9814546at2"/>
<dbReference type="PANTHER" id="PTHR30329:SF21">
    <property type="entry name" value="LIPOPROTEIN YIAD-RELATED"/>
    <property type="match status" value="1"/>
</dbReference>
<evidence type="ECO:0000259" key="6">
    <source>
        <dbReference type="PROSITE" id="PS51123"/>
    </source>
</evidence>
<evidence type="ECO:0000313" key="8">
    <source>
        <dbReference type="Proteomes" id="UP000598997"/>
    </source>
</evidence>
<evidence type="ECO:0000313" key="7">
    <source>
        <dbReference type="EMBL" id="GGD47404.1"/>
    </source>
</evidence>
<evidence type="ECO:0000256" key="5">
    <source>
        <dbReference type="SAM" id="MobiDB-lite"/>
    </source>
</evidence>
<dbReference type="SUPFAM" id="SSF103088">
    <property type="entry name" value="OmpA-like"/>
    <property type="match status" value="1"/>
</dbReference>
<keyword evidence="3" id="KW-0998">Cell outer membrane</keyword>
<dbReference type="GO" id="GO:0009279">
    <property type="term" value="C:cell outer membrane"/>
    <property type="evidence" value="ECO:0007669"/>
    <property type="project" value="UniProtKB-SubCell"/>
</dbReference>
<dbReference type="PROSITE" id="PS51123">
    <property type="entry name" value="OMPA_2"/>
    <property type="match status" value="1"/>
</dbReference>
<dbReference type="AlphaFoldDB" id="A0A916YK26"/>
<comment type="subcellular location">
    <subcellularLocation>
        <location evidence="1">Cell outer membrane</location>
    </subcellularLocation>
</comment>
<reference evidence="7 8" key="1">
    <citation type="journal article" date="2014" name="Int. J. Syst. Evol. Microbiol.">
        <title>Complete genome sequence of Corynebacterium casei LMG S-19264T (=DSM 44701T), isolated from a smear-ripened cheese.</title>
        <authorList>
            <consortium name="US DOE Joint Genome Institute (JGI-PGF)"/>
            <person name="Walter F."/>
            <person name="Albersmeier A."/>
            <person name="Kalinowski J."/>
            <person name="Ruckert C."/>
        </authorList>
    </citation>
    <scope>NUCLEOTIDE SEQUENCE [LARGE SCALE GENOMIC DNA]</scope>
    <source>
        <strain evidence="7 8">CGMCC 1.15358</strain>
    </source>
</reference>
<dbReference type="PANTHER" id="PTHR30329">
    <property type="entry name" value="STATOR ELEMENT OF FLAGELLAR MOTOR COMPLEX"/>
    <property type="match status" value="1"/>
</dbReference>
<protein>
    <recommendedName>
        <fullName evidence="6">OmpA-like domain-containing protein</fullName>
    </recommendedName>
</protein>
<dbReference type="PROSITE" id="PS51257">
    <property type="entry name" value="PROKAR_LIPOPROTEIN"/>
    <property type="match status" value="1"/>
</dbReference>
<evidence type="ECO:0000256" key="1">
    <source>
        <dbReference type="ARBA" id="ARBA00004442"/>
    </source>
</evidence>
<dbReference type="InterPro" id="IPR006665">
    <property type="entry name" value="OmpA-like"/>
</dbReference>
<dbReference type="Pfam" id="PF00691">
    <property type="entry name" value="OmpA"/>
    <property type="match status" value="1"/>
</dbReference>
<evidence type="ECO:0000256" key="2">
    <source>
        <dbReference type="ARBA" id="ARBA00023136"/>
    </source>
</evidence>
<comment type="caution">
    <text evidence="7">The sequence shown here is derived from an EMBL/GenBank/DDBJ whole genome shotgun (WGS) entry which is preliminary data.</text>
</comment>
<dbReference type="Proteomes" id="UP000598997">
    <property type="component" value="Unassembled WGS sequence"/>
</dbReference>
<sequence>MKTTGNVMRNAGKLALVATAPAMLLAGCKPPAEPDPEPTETALPEATESPISILRETPEPIVEDLLPTEPFEQTIPFADGGADISEEAAEKIKSVIESKQFKLGGAITLWGHTDSSGNDEANLRASKRRAEAVAALLEEAGADPERITIIAMGEMLAIAPNAKLDGTPDEEGRAKNRRVEVSISPPEQDDEETAKTPDDVASDAPAEAPAT</sequence>
<dbReference type="CDD" id="cd07185">
    <property type="entry name" value="OmpA_C-like"/>
    <property type="match status" value="1"/>
</dbReference>
<dbReference type="Gene3D" id="3.30.1330.60">
    <property type="entry name" value="OmpA-like domain"/>
    <property type="match status" value="1"/>
</dbReference>
<feature type="compositionally biased region" description="Low complexity" evidence="5">
    <location>
        <begin position="39"/>
        <end position="50"/>
    </location>
</feature>
<dbReference type="InterPro" id="IPR006664">
    <property type="entry name" value="OMP_bac"/>
</dbReference>
<keyword evidence="8" id="KW-1185">Reference proteome</keyword>
<dbReference type="InterPro" id="IPR050330">
    <property type="entry name" value="Bact_OuterMem_StrucFunc"/>
</dbReference>
<dbReference type="InterPro" id="IPR036737">
    <property type="entry name" value="OmpA-like_sf"/>
</dbReference>
<feature type="domain" description="OmpA-like" evidence="6">
    <location>
        <begin position="64"/>
        <end position="187"/>
    </location>
</feature>
<organism evidence="7 8">
    <name type="scientific">Croceicoccus pelagius</name>
    <dbReference type="NCBI Taxonomy" id="1703341"/>
    <lineage>
        <taxon>Bacteria</taxon>
        <taxon>Pseudomonadati</taxon>
        <taxon>Pseudomonadota</taxon>
        <taxon>Alphaproteobacteria</taxon>
        <taxon>Sphingomonadales</taxon>
        <taxon>Erythrobacteraceae</taxon>
        <taxon>Croceicoccus</taxon>
    </lineage>
</organism>
<gene>
    <name evidence="7" type="ORF">GCM10010989_22130</name>
</gene>
<dbReference type="EMBL" id="BMIO01000006">
    <property type="protein sequence ID" value="GGD47404.1"/>
    <property type="molecule type" value="Genomic_DNA"/>
</dbReference>
<feature type="region of interest" description="Disordered" evidence="5">
    <location>
        <begin position="28"/>
        <end position="51"/>
    </location>
</feature>
<accession>A0A916YK26</accession>
<evidence type="ECO:0000256" key="3">
    <source>
        <dbReference type="ARBA" id="ARBA00023237"/>
    </source>
</evidence>
<feature type="region of interest" description="Disordered" evidence="5">
    <location>
        <begin position="161"/>
        <end position="211"/>
    </location>
</feature>
<name>A0A916YK26_9SPHN</name>